<dbReference type="EMBL" id="CM055740">
    <property type="protein sequence ID" value="KAJ8002711.1"/>
    <property type="molecule type" value="Genomic_DNA"/>
</dbReference>
<gene>
    <name evidence="1" type="ORF">DPEC_G00161770</name>
</gene>
<proteinExistence type="predicted"/>
<keyword evidence="2" id="KW-1185">Reference proteome</keyword>
<protein>
    <submittedName>
        <fullName evidence="1">Uncharacterized protein</fullName>
    </submittedName>
</protein>
<organism evidence="1 2">
    <name type="scientific">Dallia pectoralis</name>
    <name type="common">Alaska blackfish</name>
    <dbReference type="NCBI Taxonomy" id="75939"/>
    <lineage>
        <taxon>Eukaryota</taxon>
        <taxon>Metazoa</taxon>
        <taxon>Chordata</taxon>
        <taxon>Craniata</taxon>
        <taxon>Vertebrata</taxon>
        <taxon>Euteleostomi</taxon>
        <taxon>Actinopterygii</taxon>
        <taxon>Neopterygii</taxon>
        <taxon>Teleostei</taxon>
        <taxon>Protacanthopterygii</taxon>
        <taxon>Esociformes</taxon>
        <taxon>Umbridae</taxon>
        <taxon>Dallia</taxon>
    </lineage>
</organism>
<name>A0ACC2GGJ9_DALPE</name>
<sequence length="146" mass="16037">MTHPGVTPESTPAFTLSTKACSDDDDDRDERQLHRLLRKLRFMRSRDHVGYSGIHDGGTLAVLTPVAMATRGSCAEQQDALPDSRQQRLWSTDITDIWGLKVFLQHGVRSVARLPHSCSSQGSQLAAIPCETPSPHFFPSPSSLAL</sequence>
<evidence type="ECO:0000313" key="1">
    <source>
        <dbReference type="EMBL" id="KAJ8002711.1"/>
    </source>
</evidence>
<dbReference type="Proteomes" id="UP001157502">
    <property type="component" value="Chromosome 13"/>
</dbReference>
<comment type="caution">
    <text evidence="1">The sequence shown here is derived from an EMBL/GenBank/DDBJ whole genome shotgun (WGS) entry which is preliminary data.</text>
</comment>
<reference evidence="1" key="1">
    <citation type="submission" date="2021-05" db="EMBL/GenBank/DDBJ databases">
        <authorList>
            <person name="Pan Q."/>
            <person name="Jouanno E."/>
            <person name="Zahm M."/>
            <person name="Klopp C."/>
            <person name="Cabau C."/>
            <person name="Louis A."/>
            <person name="Berthelot C."/>
            <person name="Parey E."/>
            <person name="Roest Crollius H."/>
            <person name="Montfort J."/>
            <person name="Robinson-Rechavi M."/>
            <person name="Bouchez O."/>
            <person name="Lampietro C."/>
            <person name="Lopez Roques C."/>
            <person name="Donnadieu C."/>
            <person name="Postlethwait J."/>
            <person name="Bobe J."/>
            <person name="Dillon D."/>
            <person name="Chandos A."/>
            <person name="von Hippel F."/>
            <person name="Guiguen Y."/>
        </authorList>
    </citation>
    <scope>NUCLEOTIDE SEQUENCE</scope>
    <source>
        <strain evidence="1">YG-Jan2019</strain>
    </source>
</reference>
<accession>A0ACC2GGJ9</accession>
<evidence type="ECO:0000313" key="2">
    <source>
        <dbReference type="Proteomes" id="UP001157502"/>
    </source>
</evidence>